<proteinExistence type="predicted"/>
<dbReference type="Proteomes" id="UP000828048">
    <property type="component" value="Chromosome 9"/>
</dbReference>
<comment type="caution">
    <text evidence="1">The sequence shown here is derived from an EMBL/GenBank/DDBJ whole genome shotgun (WGS) entry which is preliminary data.</text>
</comment>
<evidence type="ECO:0000313" key="2">
    <source>
        <dbReference type="Proteomes" id="UP000828048"/>
    </source>
</evidence>
<protein>
    <submittedName>
        <fullName evidence="1">Uncharacterized protein</fullName>
    </submittedName>
</protein>
<dbReference type="EMBL" id="CM037159">
    <property type="protein sequence ID" value="KAH7866823.1"/>
    <property type="molecule type" value="Genomic_DNA"/>
</dbReference>
<gene>
    <name evidence="1" type="ORF">Vadar_025485</name>
</gene>
<keyword evidence="2" id="KW-1185">Reference proteome</keyword>
<sequence length="72" mass="8587">MAEFESIHVEDDEIANATTTNNHGWQKPVDQQQRLQLCFDQLMADITRSLETKNRDKFTQNLTKFRNDFRTR</sequence>
<reference evidence="1 2" key="1">
    <citation type="journal article" date="2021" name="Hortic Res">
        <title>High-quality reference genome and annotation aids understanding of berry development for evergreen blueberry (Vaccinium darrowii).</title>
        <authorList>
            <person name="Yu J."/>
            <person name="Hulse-Kemp A.M."/>
            <person name="Babiker E."/>
            <person name="Staton M."/>
        </authorList>
    </citation>
    <scope>NUCLEOTIDE SEQUENCE [LARGE SCALE GENOMIC DNA]</scope>
    <source>
        <strain evidence="2">cv. NJ 8807/NJ 8810</strain>
        <tissue evidence="1">Young leaf</tissue>
    </source>
</reference>
<name>A0ACB7ZLS2_9ERIC</name>
<accession>A0ACB7ZLS2</accession>
<organism evidence="1 2">
    <name type="scientific">Vaccinium darrowii</name>
    <dbReference type="NCBI Taxonomy" id="229202"/>
    <lineage>
        <taxon>Eukaryota</taxon>
        <taxon>Viridiplantae</taxon>
        <taxon>Streptophyta</taxon>
        <taxon>Embryophyta</taxon>
        <taxon>Tracheophyta</taxon>
        <taxon>Spermatophyta</taxon>
        <taxon>Magnoliopsida</taxon>
        <taxon>eudicotyledons</taxon>
        <taxon>Gunneridae</taxon>
        <taxon>Pentapetalae</taxon>
        <taxon>asterids</taxon>
        <taxon>Ericales</taxon>
        <taxon>Ericaceae</taxon>
        <taxon>Vaccinioideae</taxon>
        <taxon>Vaccinieae</taxon>
        <taxon>Vaccinium</taxon>
    </lineage>
</organism>
<evidence type="ECO:0000313" key="1">
    <source>
        <dbReference type="EMBL" id="KAH7866823.1"/>
    </source>
</evidence>